<proteinExistence type="predicted"/>
<gene>
    <name evidence="2" type="ORF">E0L32_005714</name>
</gene>
<feature type="compositionally biased region" description="Polar residues" evidence="1">
    <location>
        <begin position="1"/>
        <end position="15"/>
    </location>
</feature>
<name>A0A507BB00_9PEZI</name>
<sequence length="272" mass="30746">MSDTESTTPSEAGSQSKRHRMKAFLKENWAKGVDKAQDEMLKGKIKLQQSLGLGHKPNAIPPGPPSITGDQRPVHLAWHPVGGFAGKWFAEETGLGKMITEKIHKYPDPSQHWGVIVGDFCHQLWMDEHLDVIYINEQIKREEWTFYDVGHTTFNDEALRQTGEMVIYSMRAKKAAYNLISNNCQNFAMLMLNAIHVGAHREFATSYAVWQRATGKGSIRDLFKPDDATSNDEEEQKPPEAGHQEAMQHAHQVMEQNTTHLDTHGHHDHCGC</sequence>
<organism evidence="2 3">
    <name type="scientific">Thyridium curvatum</name>
    <dbReference type="NCBI Taxonomy" id="1093900"/>
    <lineage>
        <taxon>Eukaryota</taxon>
        <taxon>Fungi</taxon>
        <taxon>Dikarya</taxon>
        <taxon>Ascomycota</taxon>
        <taxon>Pezizomycotina</taxon>
        <taxon>Sordariomycetes</taxon>
        <taxon>Sordariomycetidae</taxon>
        <taxon>Thyridiales</taxon>
        <taxon>Thyridiaceae</taxon>
        <taxon>Thyridium</taxon>
    </lineage>
</organism>
<dbReference type="GeneID" id="41973161"/>
<dbReference type="OrthoDB" id="3431913at2759"/>
<accession>A0A507BB00</accession>
<dbReference type="RefSeq" id="XP_030995481.1">
    <property type="nucleotide sequence ID" value="XM_031140266.1"/>
</dbReference>
<protein>
    <submittedName>
        <fullName evidence="2">Uncharacterized protein</fullName>
    </submittedName>
</protein>
<reference evidence="2 3" key="1">
    <citation type="submission" date="2019-06" db="EMBL/GenBank/DDBJ databases">
        <title>Draft genome sequence of the filamentous fungus Phialemoniopsis curvata isolated from diesel fuel.</title>
        <authorList>
            <person name="Varaljay V.A."/>
            <person name="Lyon W.J."/>
            <person name="Crouch A.L."/>
            <person name="Drake C.E."/>
            <person name="Hollomon J.M."/>
            <person name="Nadeau L.J."/>
            <person name="Nunn H.S."/>
            <person name="Stevenson B.S."/>
            <person name="Bojanowski C.L."/>
            <person name="Crookes-Goodson W.J."/>
        </authorList>
    </citation>
    <scope>NUCLEOTIDE SEQUENCE [LARGE SCALE GENOMIC DNA]</scope>
    <source>
        <strain evidence="2 3">D216</strain>
    </source>
</reference>
<dbReference type="InParanoid" id="A0A507BB00"/>
<evidence type="ECO:0000313" key="2">
    <source>
        <dbReference type="EMBL" id="TPX13770.1"/>
    </source>
</evidence>
<keyword evidence="3" id="KW-1185">Reference proteome</keyword>
<feature type="region of interest" description="Disordered" evidence="1">
    <location>
        <begin position="1"/>
        <end position="20"/>
    </location>
</feature>
<comment type="caution">
    <text evidence="2">The sequence shown here is derived from an EMBL/GenBank/DDBJ whole genome shotgun (WGS) entry which is preliminary data.</text>
</comment>
<dbReference type="AlphaFoldDB" id="A0A507BB00"/>
<dbReference type="STRING" id="1093900.A0A507BB00"/>
<evidence type="ECO:0000256" key="1">
    <source>
        <dbReference type="SAM" id="MobiDB-lite"/>
    </source>
</evidence>
<evidence type="ECO:0000313" key="3">
    <source>
        <dbReference type="Proteomes" id="UP000319257"/>
    </source>
</evidence>
<feature type="region of interest" description="Disordered" evidence="1">
    <location>
        <begin position="220"/>
        <end position="251"/>
    </location>
</feature>
<feature type="compositionally biased region" description="Basic and acidic residues" evidence="1">
    <location>
        <begin position="236"/>
        <end position="248"/>
    </location>
</feature>
<dbReference type="Proteomes" id="UP000319257">
    <property type="component" value="Unassembled WGS sequence"/>
</dbReference>
<dbReference type="EMBL" id="SKBQ01000031">
    <property type="protein sequence ID" value="TPX13770.1"/>
    <property type="molecule type" value="Genomic_DNA"/>
</dbReference>